<dbReference type="InterPro" id="IPR045229">
    <property type="entry name" value="TPP_enz"/>
</dbReference>
<sequence length="574" mass="63310">MKESLNITETHPLVALLSDLHVKFFAGVTGGGVIHFLKHIARYSGKCDVEPAFFTIGEYVAGFIPLGYYLSSGTVAASVATTGAATKLIGCGLSDAKLHNIPSVYIVPLCEPEASGFGPLQDTSVYGSNILAQLQAELPDSTFVLDETFSIDETYTRIQTLLQHGKPVVFVLTKSSSNIDFGIFRRASIIEGGAFEDLSWRMDYFILKFRQAVQNRRIVIVVGDEMRRCARVKELTTQLSLALRAETIWSINGANAVSRENPYGYGYISFGGNDKAMEIFRSLGEDDVVLLLGGCSDEYTTNLKKIIASDLFYLGEAENSYGMVNNSFAHITTGNYDQVLGDMHTALTHLITKVQEEPCGNIPARPAPADLNNHAFIRANHNYVDMVDLYQRLDSYWRKNSIAFDDVCLAYKDRQYILSRPNDNIDFYSLYRGSAMGGAFGTAVGAKIANPERDVYCFTGDGCFRLFAGCLGEAAKLGIVLFLLNNERLGIVDQGLRKVLHDFPEEQYHADVIAVDYQGVALSFGWNAARLLPDLSNLSDVLDQIEPTMERSLLIEVPIDPNQLLGSNPRLVNL</sequence>
<accession>A0A1X7IPG5</accession>
<keyword evidence="7" id="KW-1185">Reference proteome</keyword>
<dbReference type="AlphaFoldDB" id="A0A1X7IPG5"/>
<dbReference type="GO" id="GO:0030976">
    <property type="term" value="F:thiamine pyrophosphate binding"/>
    <property type="evidence" value="ECO:0007669"/>
    <property type="project" value="InterPro"/>
</dbReference>
<evidence type="ECO:0000313" key="7">
    <source>
        <dbReference type="Proteomes" id="UP000192980"/>
    </source>
</evidence>
<feature type="domain" description="Thiamine pyrophosphate enzyme N-terminal TPP-binding" evidence="5">
    <location>
        <begin position="13"/>
        <end position="107"/>
    </location>
</feature>
<dbReference type="InterPro" id="IPR000399">
    <property type="entry name" value="TPP-bd_CS"/>
</dbReference>
<dbReference type="Pfam" id="PF02775">
    <property type="entry name" value="TPP_enzyme_C"/>
    <property type="match status" value="1"/>
</dbReference>
<dbReference type="STRING" id="561061.SAMN05660862_1091"/>
<proteinExistence type="inferred from homology"/>
<reference evidence="6 7" key="1">
    <citation type="submission" date="2017-04" db="EMBL/GenBank/DDBJ databases">
        <authorList>
            <person name="Afonso C.L."/>
            <person name="Miller P.J."/>
            <person name="Scott M.A."/>
            <person name="Spackman E."/>
            <person name="Goraichik I."/>
            <person name="Dimitrov K.M."/>
            <person name="Suarez D.L."/>
            <person name="Swayne D.E."/>
        </authorList>
    </citation>
    <scope>NUCLEOTIDE SEQUENCE [LARGE SCALE GENOMIC DNA]</scope>
    <source>
        <strain evidence="6 7">DSM 22418</strain>
    </source>
</reference>
<dbReference type="SUPFAM" id="SSF52467">
    <property type="entry name" value="DHS-like NAD/FAD-binding domain"/>
    <property type="match status" value="1"/>
</dbReference>
<keyword evidence="3" id="KW-0786">Thiamine pyrophosphate</keyword>
<protein>
    <submittedName>
        <fullName evidence="6">Acetolactate synthase-1/2/3 large subunit</fullName>
    </submittedName>
</protein>
<dbReference type="InterPro" id="IPR012001">
    <property type="entry name" value="Thiamin_PyroP_enz_TPP-bd_dom"/>
</dbReference>
<evidence type="ECO:0000256" key="1">
    <source>
        <dbReference type="ARBA" id="ARBA00001964"/>
    </source>
</evidence>
<dbReference type="GO" id="GO:0000287">
    <property type="term" value="F:magnesium ion binding"/>
    <property type="evidence" value="ECO:0007669"/>
    <property type="project" value="InterPro"/>
</dbReference>
<comment type="cofactor">
    <cofactor evidence="1">
        <name>thiamine diphosphate</name>
        <dbReference type="ChEBI" id="CHEBI:58937"/>
    </cofactor>
</comment>
<feature type="domain" description="Thiamine pyrophosphate enzyme TPP-binding" evidence="4">
    <location>
        <begin position="433"/>
        <end position="556"/>
    </location>
</feature>
<dbReference type="PANTHER" id="PTHR18968:SF13">
    <property type="entry name" value="ACETOLACTATE SYNTHASE CATALYTIC SUBUNIT, MITOCHONDRIAL"/>
    <property type="match status" value="1"/>
</dbReference>
<name>A0A1X7IPG5_9SPHI</name>
<organism evidence="6 7">
    <name type="scientific">Sphingobacterium psychroaquaticum</name>
    <dbReference type="NCBI Taxonomy" id="561061"/>
    <lineage>
        <taxon>Bacteria</taxon>
        <taxon>Pseudomonadati</taxon>
        <taxon>Bacteroidota</taxon>
        <taxon>Sphingobacteriia</taxon>
        <taxon>Sphingobacteriales</taxon>
        <taxon>Sphingobacteriaceae</taxon>
        <taxon>Sphingobacterium</taxon>
    </lineage>
</organism>
<evidence type="ECO:0000259" key="5">
    <source>
        <dbReference type="Pfam" id="PF02776"/>
    </source>
</evidence>
<dbReference type="GO" id="GO:0005948">
    <property type="term" value="C:acetolactate synthase complex"/>
    <property type="evidence" value="ECO:0007669"/>
    <property type="project" value="TreeGrafter"/>
</dbReference>
<dbReference type="GO" id="GO:0050660">
    <property type="term" value="F:flavin adenine dinucleotide binding"/>
    <property type="evidence" value="ECO:0007669"/>
    <property type="project" value="TreeGrafter"/>
</dbReference>
<evidence type="ECO:0000259" key="4">
    <source>
        <dbReference type="Pfam" id="PF02775"/>
    </source>
</evidence>
<dbReference type="RefSeq" id="WP_085471898.1">
    <property type="nucleotide sequence ID" value="NZ_FXAU01000001.1"/>
</dbReference>
<dbReference type="GO" id="GO:0009099">
    <property type="term" value="P:L-valine biosynthetic process"/>
    <property type="evidence" value="ECO:0007669"/>
    <property type="project" value="TreeGrafter"/>
</dbReference>
<dbReference type="Pfam" id="PF02776">
    <property type="entry name" value="TPP_enzyme_N"/>
    <property type="match status" value="1"/>
</dbReference>
<dbReference type="InterPro" id="IPR011766">
    <property type="entry name" value="TPP_enzyme_TPP-bd"/>
</dbReference>
<dbReference type="Gene3D" id="3.40.50.1220">
    <property type="entry name" value="TPP-binding domain"/>
    <property type="match status" value="1"/>
</dbReference>
<dbReference type="Proteomes" id="UP000192980">
    <property type="component" value="Unassembled WGS sequence"/>
</dbReference>
<evidence type="ECO:0000256" key="2">
    <source>
        <dbReference type="ARBA" id="ARBA00007812"/>
    </source>
</evidence>
<evidence type="ECO:0000256" key="3">
    <source>
        <dbReference type="ARBA" id="ARBA00023052"/>
    </source>
</evidence>
<evidence type="ECO:0000313" key="6">
    <source>
        <dbReference type="EMBL" id="SMG16585.1"/>
    </source>
</evidence>
<dbReference type="Gene3D" id="3.40.50.970">
    <property type="match status" value="2"/>
</dbReference>
<dbReference type="CDD" id="cd00568">
    <property type="entry name" value="TPP_enzymes"/>
    <property type="match status" value="1"/>
</dbReference>
<dbReference type="PANTHER" id="PTHR18968">
    <property type="entry name" value="THIAMINE PYROPHOSPHATE ENZYMES"/>
    <property type="match status" value="1"/>
</dbReference>
<gene>
    <name evidence="6" type="ORF">SAMN05660862_1091</name>
</gene>
<dbReference type="InterPro" id="IPR029035">
    <property type="entry name" value="DHS-like_NAD/FAD-binding_dom"/>
</dbReference>
<dbReference type="EMBL" id="FXAU01000001">
    <property type="protein sequence ID" value="SMG16585.1"/>
    <property type="molecule type" value="Genomic_DNA"/>
</dbReference>
<dbReference type="InterPro" id="IPR029061">
    <property type="entry name" value="THDP-binding"/>
</dbReference>
<dbReference type="OrthoDB" id="2254214at2"/>
<dbReference type="GO" id="GO:0003984">
    <property type="term" value="F:acetolactate synthase activity"/>
    <property type="evidence" value="ECO:0007669"/>
    <property type="project" value="TreeGrafter"/>
</dbReference>
<dbReference type="SUPFAM" id="SSF52518">
    <property type="entry name" value="Thiamin diphosphate-binding fold (THDP-binding)"/>
    <property type="match status" value="2"/>
</dbReference>
<dbReference type="GO" id="GO:0009097">
    <property type="term" value="P:isoleucine biosynthetic process"/>
    <property type="evidence" value="ECO:0007669"/>
    <property type="project" value="TreeGrafter"/>
</dbReference>
<dbReference type="PROSITE" id="PS00187">
    <property type="entry name" value="TPP_ENZYMES"/>
    <property type="match status" value="1"/>
</dbReference>
<comment type="similarity">
    <text evidence="2">Belongs to the TPP enzyme family.</text>
</comment>